<evidence type="ECO:0000256" key="3">
    <source>
        <dbReference type="HAMAP-Rule" id="MF_00245"/>
    </source>
</evidence>
<dbReference type="GO" id="GO:0003677">
    <property type="term" value="F:DNA binding"/>
    <property type="evidence" value="ECO:0007669"/>
    <property type="project" value="UniProtKB-KW"/>
</dbReference>
<dbReference type="PANTHER" id="PTHR40083">
    <property type="entry name" value="UPF0122 PROTEIN CBO2450/CLC_2298"/>
    <property type="match status" value="1"/>
</dbReference>
<protein>
    <recommendedName>
        <fullName evidence="3">UPF0122 protein JK636_04015</fullName>
    </recommendedName>
</protein>
<dbReference type="InterPro" id="IPR007394">
    <property type="entry name" value="UPF0122"/>
</dbReference>
<dbReference type="EMBL" id="JAESWC010000002">
    <property type="protein sequence ID" value="MBL4934921.1"/>
    <property type="molecule type" value="Genomic_DNA"/>
</dbReference>
<dbReference type="InterPro" id="IPR054831">
    <property type="entry name" value="UPF0122_fam_protein"/>
</dbReference>
<dbReference type="InterPro" id="IPR013324">
    <property type="entry name" value="RNA_pol_sigma_r3/r4-like"/>
</dbReference>
<dbReference type="Gene3D" id="1.10.10.10">
    <property type="entry name" value="Winged helix-like DNA-binding domain superfamily/Winged helix DNA-binding domain"/>
    <property type="match status" value="1"/>
</dbReference>
<keyword evidence="4" id="KW-0238">DNA-binding</keyword>
<evidence type="ECO:0000313" key="5">
    <source>
        <dbReference type="Proteomes" id="UP000632377"/>
    </source>
</evidence>
<dbReference type="RefSeq" id="WP_202747557.1">
    <property type="nucleotide sequence ID" value="NZ_JAESWC010000002.1"/>
</dbReference>
<accession>A0ABS1T6E9</accession>
<dbReference type="InterPro" id="IPR036388">
    <property type="entry name" value="WH-like_DNA-bd_sf"/>
</dbReference>
<comment type="caution">
    <text evidence="4">The sequence shown here is derived from an EMBL/GenBank/DDBJ whole genome shotgun (WGS) entry which is preliminary data.</text>
</comment>
<gene>
    <name evidence="4" type="ORF">JK636_04015</name>
</gene>
<dbReference type="Pfam" id="PF04297">
    <property type="entry name" value="UPF0122"/>
    <property type="match status" value="1"/>
</dbReference>
<organism evidence="4 5">
    <name type="scientific">Clostridium rhizosphaerae</name>
    <dbReference type="NCBI Taxonomy" id="2803861"/>
    <lineage>
        <taxon>Bacteria</taxon>
        <taxon>Bacillati</taxon>
        <taxon>Bacillota</taxon>
        <taxon>Clostridia</taxon>
        <taxon>Eubacteriales</taxon>
        <taxon>Clostridiaceae</taxon>
        <taxon>Clostridium</taxon>
    </lineage>
</organism>
<comment type="function">
    <text evidence="2 3">Might take part in the signal recognition particle (SRP) pathway. This is inferred from the conservation of its genetic proximity to ftsY/ffh. May be a regulatory protein.</text>
</comment>
<dbReference type="NCBIfam" id="NF045758">
    <property type="entry name" value="YlxM"/>
    <property type="match status" value="1"/>
</dbReference>
<evidence type="ECO:0000256" key="1">
    <source>
        <dbReference type="ARBA" id="ARBA00008720"/>
    </source>
</evidence>
<comment type="similarity">
    <text evidence="1 3">Belongs to the UPF0122 family.</text>
</comment>
<dbReference type="PANTHER" id="PTHR40083:SF1">
    <property type="entry name" value="UPF0122 PROTEIN YLXM"/>
    <property type="match status" value="1"/>
</dbReference>
<dbReference type="Proteomes" id="UP000632377">
    <property type="component" value="Unassembled WGS sequence"/>
</dbReference>
<dbReference type="HAMAP" id="MF_00245">
    <property type="entry name" value="UPF0122"/>
    <property type="match status" value="1"/>
</dbReference>
<dbReference type="NCBIfam" id="NF001072">
    <property type="entry name" value="PRK00118.2-2"/>
    <property type="match status" value="1"/>
</dbReference>
<dbReference type="SUPFAM" id="SSF88659">
    <property type="entry name" value="Sigma3 and sigma4 domains of RNA polymerase sigma factors"/>
    <property type="match status" value="1"/>
</dbReference>
<reference evidence="4 5" key="1">
    <citation type="submission" date="2021-01" db="EMBL/GenBank/DDBJ databases">
        <title>Genome public.</title>
        <authorList>
            <person name="Liu C."/>
            <person name="Sun Q."/>
        </authorList>
    </citation>
    <scope>NUCLEOTIDE SEQUENCE [LARGE SCALE GENOMIC DNA]</scope>
    <source>
        <strain evidence="4 5">YIM B02515</strain>
    </source>
</reference>
<evidence type="ECO:0000256" key="2">
    <source>
        <dbReference type="ARBA" id="ARBA00024764"/>
    </source>
</evidence>
<sequence length="115" mass="13549">MEERFDISILLDFYGNLLTEKQLDIMNMYYNEDLSLSEIAELNNTSRQAIHDIIKRCQKLLIGYENKLHLKKKSADNALIKKSLLKKLDVIKCKVNNNDIELYINDIEKEIMENL</sequence>
<keyword evidence="5" id="KW-1185">Reference proteome</keyword>
<name>A0ABS1T6E9_9CLOT</name>
<evidence type="ECO:0000313" key="4">
    <source>
        <dbReference type="EMBL" id="MBL4934921.1"/>
    </source>
</evidence>
<proteinExistence type="inferred from homology"/>